<protein>
    <submittedName>
        <fullName evidence="1">Uncharacterized protein</fullName>
    </submittedName>
</protein>
<gene>
    <name evidence="1" type="ORF">RSE6_13966</name>
</gene>
<evidence type="ECO:0000313" key="1">
    <source>
        <dbReference type="EMBL" id="CZT52614.1"/>
    </source>
</evidence>
<organism evidence="1 2">
    <name type="scientific">Rhynchosporium secalis</name>
    <name type="common">Barley scald fungus</name>
    <dbReference type="NCBI Taxonomy" id="38038"/>
    <lineage>
        <taxon>Eukaryota</taxon>
        <taxon>Fungi</taxon>
        <taxon>Dikarya</taxon>
        <taxon>Ascomycota</taxon>
        <taxon>Pezizomycotina</taxon>
        <taxon>Leotiomycetes</taxon>
        <taxon>Helotiales</taxon>
        <taxon>Ploettnerulaceae</taxon>
        <taxon>Rhynchosporium</taxon>
    </lineage>
</organism>
<evidence type="ECO:0000313" key="2">
    <source>
        <dbReference type="Proteomes" id="UP000177625"/>
    </source>
</evidence>
<keyword evidence="2" id="KW-1185">Reference proteome</keyword>
<sequence>MSFERSKGLLVLSEHGAVAPKLTRALSAMNLQTLDRSEYFHAKEMSHLKGLYPFFDSSTASAGILFTWPTMWHVRSFHSILIYQARCKVSFSGTPPLNLMVQLAVAWTTRPPSSNSFHQLARQMAEPEEALHFLPL</sequence>
<dbReference type="Proteomes" id="UP000177625">
    <property type="component" value="Unassembled WGS sequence"/>
</dbReference>
<reference evidence="2" key="1">
    <citation type="submission" date="2016-03" db="EMBL/GenBank/DDBJ databases">
        <authorList>
            <person name="Guldener U."/>
        </authorList>
    </citation>
    <scope>NUCLEOTIDE SEQUENCE [LARGE SCALE GENOMIC DNA]</scope>
</reference>
<accession>A0A1E1MU49</accession>
<name>A0A1E1MU49_RHYSE</name>
<dbReference type="EMBL" id="FJVC01000610">
    <property type="protein sequence ID" value="CZT52614.1"/>
    <property type="molecule type" value="Genomic_DNA"/>
</dbReference>
<proteinExistence type="predicted"/>
<dbReference type="AlphaFoldDB" id="A0A1E1MU49"/>